<dbReference type="GO" id="GO:0006799">
    <property type="term" value="P:polyphosphate biosynthetic process"/>
    <property type="evidence" value="ECO:0007669"/>
    <property type="project" value="UniProtKB-ARBA"/>
</dbReference>
<protein>
    <submittedName>
        <fullName evidence="2">Polyphosphate polymerase domain-containing protein</fullName>
    </submittedName>
</protein>
<dbReference type="InterPro" id="IPR018966">
    <property type="entry name" value="VTC_domain"/>
</dbReference>
<evidence type="ECO:0000259" key="1">
    <source>
        <dbReference type="Pfam" id="PF09359"/>
    </source>
</evidence>
<gene>
    <name evidence="2" type="ORF">FOF46_20975</name>
</gene>
<feature type="domain" description="VTC" evidence="1">
    <location>
        <begin position="22"/>
        <end position="240"/>
    </location>
</feature>
<reference evidence="2 3" key="1">
    <citation type="submission" date="2019-07" db="EMBL/GenBank/DDBJ databases">
        <title>The draft genome sequence of Aquimarina algiphila M91.</title>
        <authorList>
            <person name="Meng X."/>
        </authorList>
    </citation>
    <scope>NUCLEOTIDE SEQUENCE [LARGE SCALE GENOMIC DNA]</scope>
    <source>
        <strain evidence="2 3">M91</strain>
    </source>
</reference>
<comment type="caution">
    <text evidence="2">The sequence shown here is derived from an EMBL/GenBank/DDBJ whole genome shotgun (WGS) entry which is preliminary data.</text>
</comment>
<accession>A0A554VFM6</accession>
<proteinExistence type="predicted"/>
<dbReference type="EMBL" id="VLNR01000051">
    <property type="protein sequence ID" value="TSE06030.1"/>
    <property type="molecule type" value="Genomic_DNA"/>
</dbReference>
<dbReference type="Pfam" id="PF09359">
    <property type="entry name" value="VTC"/>
    <property type="match status" value="1"/>
</dbReference>
<dbReference type="OrthoDB" id="541850at2"/>
<dbReference type="Gene3D" id="3.20.100.30">
    <property type="entry name" value="VTC, catalytic tunnel domain"/>
    <property type="match status" value="1"/>
</dbReference>
<organism evidence="2 3">
    <name type="scientific">Aquimarina algiphila</name>
    <dbReference type="NCBI Taxonomy" id="2047982"/>
    <lineage>
        <taxon>Bacteria</taxon>
        <taxon>Pseudomonadati</taxon>
        <taxon>Bacteroidota</taxon>
        <taxon>Flavobacteriia</taxon>
        <taxon>Flavobacteriales</taxon>
        <taxon>Flavobacteriaceae</taxon>
        <taxon>Aquimarina</taxon>
    </lineage>
</organism>
<sequence>MVKNMEKAVSENFHKPLFHNLRYERKFIFQNIDLNDLIQTIVYTNNFCFEEIYSKRAVNNIYFDDNNYTFYKQNVSGDGIREKYRLRWYNSTPSIIKSPIIEIKKKIGEVGDKFSLKMPSFESNIESLSIDQINSQIIEALKETKNEELIFKLHSLFPTLSNSYERRYFLSSCEKFRITLDFNMIFFNPNNYNDYHLIDNEIILELKYNKEYDNESRAITQQINSRLSKNSKYVRGIEIIHS</sequence>
<name>A0A554VFM6_9FLAO</name>
<dbReference type="AlphaFoldDB" id="A0A554VFM6"/>
<evidence type="ECO:0000313" key="2">
    <source>
        <dbReference type="EMBL" id="TSE06030.1"/>
    </source>
</evidence>
<dbReference type="Proteomes" id="UP000318833">
    <property type="component" value="Unassembled WGS sequence"/>
</dbReference>
<evidence type="ECO:0000313" key="3">
    <source>
        <dbReference type="Proteomes" id="UP000318833"/>
    </source>
</evidence>
<keyword evidence="3" id="KW-1185">Reference proteome</keyword>
<dbReference type="InterPro" id="IPR042267">
    <property type="entry name" value="VTC_sf"/>
</dbReference>
<dbReference type="CDD" id="cd07750">
    <property type="entry name" value="PolyPPase_VTC_like"/>
    <property type="match status" value="1"/>
</dbReference>